<dbReference type="AlphaFoldDB" id="A0A7R9GG96"/>
<name>A0A7R9GG96_9CRUS</name>
<dbReference type="EMBL" id="OA883733">
    <property type="protein sequence ID" value="CAD7279584.1"/>
    <property type="molecule type" value="Genomic_DNA"/>
</dbReference>
<protein>
    <submittedName>
        <fullName evidence="2">Uncharacterized protein</fullName>
    </submittedName>
</protein>
<sequence>MQTAPRRASLDTAINCTAIPVKTIRLTETHDEKRAGLIVIVAISETSSERERDGNRKPDSCMWKQQRQRRKGAEAATKCAAQTRRVDVLYSTLTLVHIILMRAGSSRTESLKDALIYFSNPQATVEGITLQKTLTNTTHHTSIRQDNPQRNQSNQQLSGNTLREVKSLEDFAGVSIFPDPYCNHPVCRIVVNQVPIHFWVRRLLLRMATIISWAGLIGIAQAAAGIRSTIIEPSVVRAGQRVNFTCIMEDNIAFETGGCVWSGPRQQVAPRLAPSSSGIVAVGSSSDRGTCSFYIEQVDERLHNGDWACNPIMEKNENIPSDELVWLNLTVAGSPRVRQCNDTVTDSFSIVDSFICDQQSFLFHTGKTAKVSILFSSHPEPTEVRWIIPQLSQPLIGVASSKGYSSTWGKADIDDPLGYWDRSDLYWANLSIKGYSTRKEGDGFALEANLTNEPLPL</sequence>
<organism evidence="2">
    <name type="scientific">Notodromas monacha</name>
    <dbReference type="NCBI Taxonomy" id="399045"/>
    <lineage>
        <taxon>Eukaryota</taxon>
        <taxon>Metazoa</taxon>
        <taxon>Ecdysozoa</taxon>
        <taxon>Arthropoda</taxon>
        <taxon>Crustacea</taxon>
        <taxon>Oligostraca</taxon>
        <taxon>Ostracoda</taxon>
        <taxon>Podocopa</taxon>
        <taxon>Podocopida</taxon>
        <taxon>Cypridocopina</taxon>
        <taxon>Cypridoidea</taxon>
        <taxon>Cyprididae</taxon>
        <taxon>Notodromas</taxon>
    </lineage>
</organism>
<feature type="compositionally biased region" description="Basic and acidic residues" evidence="1">
    <location>
        <begin position="48"/>
        <end position="59"/>
    </location>
</feature>
<evidence type="ECO:0000313" key="3">
    <source>
        <dbReference type="Proteomes" id="UP000678499"/>
    </source>
</evidence>
<proteinExistence type="predicted"/>
<keyword evidence="3" id="KW-1185">Reference proteome</keyword>
<evidence type="ECO:0000256" key="1">
    <source>
        <dbReference type="SAM" id="MobiDB-lite"/>
    </source>
</evidence>
<reference evidence="2" key="1">
    <citation type="submission" date="2020-11" db="EMBL/GenBank/DDBJ databases">
        <authorList>
            <person name="Tran Van P."/>
        </authorList>
    </citation>
    <scope>NUCLEOTIDE SEQUENCE</scope>
</reference>
<feature type="region of interest" description="Disordered" evidence="1">
    <location>
        <begin position="48"/>
        <end position="75"/>
    </location>
</feature>
<dbReference type="Proteomes" id="UP000678499">
    <property type="component" value="Unassembled WGS sequence"/>
</dbReference>
<gene>
    <name evidence="2" type="ORF">NMOB1V02_LOCUS7253</name>
</gene>
<dbReference type="EMBL" id="CAJPEX010001696">
    <property type="protein sequence ID" value="CAG0919736.1"/>
    <property type="molecule type" value="Genomic_DNA"/>
</dbReference>
<evidence type="ECO:0000313" key="2">
    <source>
        <dbReference type="EMBL" id="CAD7279584.1"/>
    </source>
</evidence>
<feature type="region of interest" description="Disordered" evidence="1">
    <location>
        <begin position="138"/>
        <end position="157"/>
    </location>
</feature>
<accession>A0A7R9GG96</accession>